<dbReference type="RefSeq" id="WP_182995334.1">
    <property type="nucleotide sequence ID" value="NZ_MBTA01000012.1"/>
</dbReference>
<evidence type="ECO:0000313" key="8">
    <source>
        <dbReference type="Proteomes" id="UP000283433"/>
    </source>
</evidence>
<dbReference type="PANTHER" id="PTHR13504:SF38">
    <property type="entry name" value="FIDO DOMAIN-CONTAINING PROTEIN"/>
    <property type="match status" value="1"/>
</dbReference>
<dbReference type="InterPro" id="IPR001387">
    <property type="entry name" value="Cro/C1-type_HTH"/>
</dbReference>
<dbReference type="InterPro" id="IPR036597">
    <property type="entry name" value="Fido-like_dom_sf"/>
</dbReference>
<comment type="caution">
    <text evidence="7">The sequence shown here is derived from an EMBL/GenBank/DDBJ whole genome shotgun (WGS) entry which is preliminary data.</text>
</comment>
<keyword evidence="8" id="KW-1185">Reference proteome</keyword>
<dbReference type="SUPFAM" id="SSF140931">
    <property type="entry name" value="Fic-like"/>
    <property type="match status" value="1"/>
</dbReference>
<dbReference type="InterPro" id="IPR040198">
    <property type="entry name" value="Fido_containing"/>
</dbReference>
<organism evidence="7 8">
    <name type="scientific">Pelobium manganitolerans</name>
    <dbReference type="NCBI Taxonomy" id="1842495"/>
    <lineage>
        <taxon>Bacteria</taxon>
        <taxon>Pseudomonadati</taxon>
        <taxon>Bacteroidota</taxon>
        <taxon>Sphingobacteriia</taxon>
        <taxon>Sphingobacteriales</taxon>
        <taxon>Sphingobacteriaceae</taxon>
        <taxon>Pelobium</taxon>
    </lineage>
</organism>
<keyword evidence="7" id="KW-0238">DNA-binding</keyword>
<dbReference type="InterPro" id="IPR003812">
    <property type="entry name" value="Fido"/>
</dbReference>
<keyword evidence="4" id="KW-0175">Coiled coil</keyword>
<evidence type="ECO:0000259" key="6">
    <source>
        <dbReference type="PROSITE" id="PS51459"/>
    </source>
</evidence>
<gene>
    <name evidence="7" type="ORF">BCY91_03640</name>
</gene>
<dbReference type="EMBL" id="MBTA01000012">
    <property type="protein sequence ID" value="RKD17244.1"/>
    <property type="molecule type" value="Genomic_DNA"/>
</dbReference>
<dbReference type="PANTHER" id="PTHR13504">
    <property type="entry name" value="FIDO DOMAIN-CONTAINING PROTEIN DDB_G0283145"/>
    <property type="match status" value="1"/>
</dbReference>
<dbReference type="CDD" id="cd00093">
    <property type="entry name" value="HTH_XRE"/>
    <property type="match status" value="1"/>
</dbReference>
<dbReference type="GO" id="GO:0003677">
    <property type="term" value="F:DNA binding"/>
    <property type="evidence" value="ECO:0007669"/>
    <property type="project" value="UniProtKB-KW"/>
</dbReference>
<keyword evidence="2" id="KW-0547">Nucleotide-binding</keyword>
<dbReference type="Proteomes" id="UP000283433">
    <property type="component" value="Unassembled WGS sequence"/>
</dbReference>
<protein>
    <submittedName>
        <fullName evidence="7">DNA-binding protein</fullName>
    </submittedName>
</protein>
<dbReference type="PROSITE" id="PS50943">
    <property type="entry name" value="HTH_CROC1"/>
    <property type="match status" value="1"/>
</dbReference>
<feature type="binding site" evidence="2">
    <location>
        <begin position="313"/>
        <end position="314"/>
    </location>
    <ligand>
        <name>ATP</name>
        <dbReference type="ChEBI" id="CHEBI:30616"/>
    </ligand>
</feature>
<dbReference type="Pfam" id="PF02661">
    <property type="entry name" value="Fic"/>
    <property type="match status" value="1"/>
</dbReference>
<dbReference type="InterPro" id="IPR010982">
    <property type="entry name" value="Lambda_DNA-bd_dom_sf"/>
</dbReference>
<evidence type="ECO:0000256" key="2">
    <source>
        <dbReference type="PIRSR" id="PIRSR640198-2"/>
    </source>
</evidence>
<dbReference type="Pfam" id="PF01381">
    <property type="entry name" value="HTH_3"/>
    <property type="match status" value="1"/>
</dbReference>
<dbReference type="SUPFAM" id="SSF47413">
    <property type="entry name" value="lambda repressor-like DNA-binding domains"/>
    <property type="match status" value="1"/>
</dbReference>
<keyword evidence="2" id="KW-0067">ATP-binding</keyword>
<dbReference type="Gene3D" id="1.10.260.40">
    <property type="entry name" value="lambda repressor-like DNA-binding domains"/>
    <property type="match status" value="1"/>
</dbReference>
<dbReference type="AlphaFoldDB" id="A0A419S7E0"/>
<evidence type="ECO:0000256" key="4">
    <source>
        <dbReference type="SAM" id="Coils"/>
    </source>
</evidence>
<reference evidence="7 8" key="1">
    <citation type="submission" date="2016-07" db="EMBL/GenBank/DDBJ databases">
        <title>Genome of Pelobium manganitolerans.</title>
        <authorList>
            <person name="Wu S."/>
            <person name="Wang G."/>
        </authorList>
    </citation>
    <scope>NUCLEOTIDE SEQUENCE [LARGE SCALE GENOMIC DNA]</scope>
    <source>
        <strain evidence="7 8">YS-25</strain>
    </source>
</reference>
<feature type="domain" description="HTH cro/C1-type" evidence="5">
    <location>
        <begin position="6"/>
        <end position="60"/>
    </location>
</feature>
<proteinExistence type="predicted"/>
<dbReference type="GO" id="GO:0005524">
    <property type="term" value="F:ATP binding"/>
    <property type="evidence" value="ECO:0007669"/>
    <property type="project" value="UniProtKB-KW"/>
</dbReference>
<evidence type="ECO:0000313" key="7">
    <source>
        <dbReference type="EMBL" id="RKD17244.1"/>
    </source>
</evidence>
<accession>A0A419S7E0</accession>
<feature type="site" description="Important for autoinhibition of adenylyltransferase activity" evidence="3">
    <location>
        <position position="146"/>
    </location>
</feature>
<evidence type="ECO:0000256" key="3">
    <source>
        <dbReference type="PIRSR" id="PIRSR640198-3"/>
    </source>
</evidence>
<feature type="coiled-coil region" evidence="4">
    <location>
        <begin position="98"/>
        <end position="125"/>
    </location>
</feature>
<evidence type="ECO:0000256" key="1">
    <source>
        <dbReference type="PIRSR" id="PIRSR640198-1"/>
    </source>
</evidence>
<dbReference type="PROSITE" id="PS51459">
    <property type="entry name" value="FIDO"/>
    <property type="match status" value="1"/>
</dbReference>
<feature type="domain" description="Fido" evidence="6">
    <location>
        <begin position="196"/>
        <end position="335"/>
    </location>
</feature>
<dbReference type="SMART" id="SM00530">
    <property type="entry name" value="HTH_XRE"/>
    <property type="match status" value="1"/>
</dbReference>
<feature type="binding site" evidence="2">
    <location>
        <begin position="279"/>
        <end position="286"/>
    </location>
    <ligand>
        <name>ATP</name>
        <dbReference type="ChEBI" id="CHEBI:30616"/>
    </ligand>
</feature>
<dbReference type="Gene3D" id="1.10.3290.10">
    <property type="entry name" value="Fido-like domain"/>
    <property type="match status" value="1"/>
</dbReference>
<feature type="active site" evidence="1">
    <location>
        <position position="275"/>
    </location>
</feature>
<evidence type="ECO:0000259" key="5">
    <source>
        <dbReference type="PROSITE" id="PS50943"/>
    </source>
</evidence>
<sequence length="350" mass="40043">MIGDKIREKRIDSGLLIREVASYLNVDASLVSKFEAGTRKPTRDQVIKLATFLGLDAHELIVDWLSNQIIEDLGYSEFALEVLSVAESKVRYGAKKAIKEETDELQALLNQIDEFKTKLETHRNLDSYRIAQALELEYTFESNRIEGNTLTLKETDLIINEGITISGKSMREHLEAINHKEAVGFVKDLVDKDADFGERDLLHLHALILKGIDAQNAGIYRDVQVMIKGSRHLPPQPYLVRKQMEDLFFWYQTNKAHLHPVVLAAELSERLVTVHPFIDGNGRTSRLVMNLILLKHGYVIANIKGDVENRMRYYQSLENAQVDKQKTDFHLFIAQEELNALKRYCEILGI</sequence>
<name>A0A419S7E0_9SPHI</name>